<proteinExistence type="predicted"/>
<dbReference type="PANTHER" id="PTHR43132:SF8">
    <property type="entry name" value="HTH-TYPE TRANSCRIPTIONAL REGULATOR KMTR"/>
    <property type="match status" value="1"/>
</dbReference>
<dbReference type="EMBL" id="JAXCEH010000021">
    <property type="protein sequence ID" value="MFA1557485.1"/>
    <property type="molecule type" value="Genomic_DNA"/>
</dbReference>
<dbReference type="CDD" id="cd00090">
    <property type="entry name" value="HTH_ARSR"/>
    <property type="match status" value="1"/>
</dbReference>
<dbReference type="PANTHER" id="PTHR43132">
    <property type="entry name" value="ARSENICAL RESISTANCE OPERON REPRESSOR ARSR-RELATED"/>
    <property type="match status" value="1"/>
</dbReference>
<dbReference type="SUPFAM" id="SSF46785">
    <property type="entry name" value="Winged helix' DNA-binding domain"/>
    <property type="match status" value="1"/>
</dbReference>
<dbReference type="InterPro" id="IPR011991">
    <property type="entry name" value="ArsR-like_HTH"/>
</dbReference>
<reference evidence="1 2" key="1">
    <citation type="submission" date="2023-11" db="EMBL/GenBank/DDBJ databases">
        <title>Actinomadura monticuli sp. nov., isolated from volcanic ash.</title>
        <authorList>
            <person name="Lee S.D."/>
            <person name="Yang H."/>
            <person name="Kim I.S."/>
        </authorList>
    </citation>
    <scope>NUCLEOTIDE SEQUENCE [LARGE SCALE GENOMIC DNA]</scope>
    <source>
        <strain evidence="1 2">DSM 45346</strain>
    </source>
</reference>
<evidence type="ECO:0000313" key="1">
    <source>
        <dbReference type="EMBL" id="MFA1557485.1"/>
    </source>
</evidence>
<dbReference type="Gene3D" id="1.10.10.10">
    <property type="entry name" value="Winged helix-like DNA-binding domain superfamily/Winged helix DNA-binding domain"/>
    <property type="match status" value="1"/>
</dbReference>
<name>A0ABV4R3K3_9ACTN</name>
<gene>
    <name evidence="1" type="ORF">SM436_27710</name>
</gene>
<dbReference type="Proteomes" id="UP001569904">
    <property type="component" value="Unassembled WGS sequence"/>
</dbReference>
<dbReference type="InterPro" id="IPR051011">
    <property type="entry name" value="Metal_resp_trans_reg"/>
</dbReference>
<keyword evidence="2" id="KW-1185">Reference proteome</keyword>
<dbReference type="InterPro" id="IPR036388">
    <property type="entry name" value="WH-like_DNA-bd_sf"/>
</dbReference>
<evidence type="ECO:0000313" key="2">
    <source>
        <dbReference type="Proteomes" id="UP001569904"/>
    </source>
</evidence>
<sequence length="74" mass="7570">MNYEQGLGPCNTTQLAQCTAIPLPTASQQARVLREAGLIATHREGSQVRHALTPLGAALLNGTTVAPATSEGGS</sequence>
<organism evidence="1 2">
    <name type="scientific">Actinomadura chokoriensis</name>
    <dbReference type="NCBI Taxonomy" id="454156"/>
    <lineage>
        <taxon>Bacteria</taxon>
        <taxon>Bacillati</taxon>
        <taxon>Actinomycetota</taxon>
        <taxon>Actinomycetes</taxon>
        <taxon>Streptosporangiales</taxon>
        <taxon>Thermomonosporaceae</taxon>
        <taxon>Actinomadura</taxon>
    </lineage>
</organism>
<accession>A0ABV4R3K3</accession>
<protein>
    <submittedName>
        <fullName evidence="1">Winged helix-turn-helix domain-containing protein</fullName>
    </submittedName>
</protein>
<dbReference type="InterPro" id="IPR036390">
    <property type="entry name" value="WH_DNA-bd_sf"/>
</dbReference>
<comment type="caution">
    <text evidence="1">The sequence shown here is derived from an EMBL/GenBank/DDBJ whole genome shotgun (WGS) entry which is preliminary data.</text>
</comment>